<feature type="compositionally biased region" description="Basic residues" evidence="1">
    <location>
        <begin position="494"/>
        <end position="504"/>
    </location>
</feature>
<dbReference type="InterPro" id="IPR036188">
    <property type="entry name" value="FAD/NAD-bd_sf"/>
</dbReference>
<sequence length="504" mass="53563">MRQVDVAIVGTGPNGLAAGVTLARSGLNVVLHDAAEHFGGGLRTMPLFDSDIVHDICSAVHPLAKVSRFFREFDLAARGVELLRPEIGYAHPLDGGRAGLAYHDLDVTCDRLGPDGKLWRRLMEPLVAHSVGVVDLALHGGRSLPDDWAAPFLLGGRTLAHGTALARRRFATEEAAALLTGVAAHAIGKLPSLVSGVIALLLGHLAHGTGWPVPKHGSARIAEAMAADITAHGGTFDLGRTITDLRELAGAKVVLLDTGVKGLLEIAGDRLPRRYANRLARFRYGPAAAKVDFLVSEPIPWSNPELGKAGTVHLGGSRAEMYRTESLTVRGVAVEEPFVLLVDPAAVDGTRARAGKRPVWAYAHVPNNDDRDPVDLVRARIERHAPGFGDTVLAQRGVSARQLEAYNPNYVGGDISSGAVTLAQSVLRPTARFDPYRTPLPGVYLCSAATPPGPGVHGMSGYLAALSVLRREFGIRTPPRLAPGRNTDGQGSHAARRPRSVPRR</sequence>
<dbReference type="SUPFAM" id="SSF51905">
    <property type="entry name" value="FAD/NAD(P)-binding domain"/>
    <property type="match status" value="1"/>
</dbReference>
<dbReference type="PANTHER" id="PTHR10668:SF105">
    <property type="entry name" value="DEHYDROGENASE-RELATED"/>
    <property type="match status" value="1"/>
</dbReference>
<keyword evidence="3" id="KW-1185">Reference proteome</keyword>
<dbReference type="Pfam" id="PF13450">
    <property type="entry name" value="NAD_binding_8"/>
    <property type="match status" value="1"/>
</dbReference>
<protein>
    <submittedName>
        <fullName evidence="2">NAD(P)/FAD-dependent oxidoreductase</fullName>
    </submittedName>
</protein>
<dbReference type="Proteomes" id="UP001059617">
    <property type="component" value="Chromosome"/>
</dbReference>
<evidence type="ECO:0000256" key="1">
    <source>
        <dbReference type="SAM" id="MobiDB-lite"/>
    </source>
</evidence>
<feature type="region of interest" description="Disordered" evidence="1">
    <location>
        <begin position="476"/>
        <end position="504"/>
    </location>
</feature>
<accession>A0ABY5W5Y1</accession>
<dbReference type="EMBL" id="CP073720">
    <property type="protein sequence ID" value="UWP85390.1"/>
    <property type="molecule type" value="Genomic_DNA"/>
</dbReference>
<dbReference type="Gene3D" id="3.50.50.60">
    <property type="entry name" value="FAD/NAD(P)-binding domain"/>
    <property type="match status" value="1"/>
</dbReference>
<name>A0ABY5W5Y1_9ACTN</name>
<dbReference type="RefSeq" id="WP_259863501.1">
    <property type="nucleotide sequence ID" value="NZ_CP073720.1"/>
</dbReference>
<organism evidence="2 3">
    <name type="scientific">Dactylosporangium fulvum</name>
    <dbReference type="NCBI Taxonomy" id="53359"/>
    <lineage>
        <taxon>Bacteria</taxon>
        <taxon>Bacillati</taxon>
        <taxon>Actinomycetota</taxon>
        <taxon>Actinomycetes</taxon>
        <taxon>Micromonosporales</taxon>
        <taxon>Micromonosporaceae</taxon>
        <taxon>Dactylosporangium</taxon>
    </lineage>
</organism>
<reference evidence="2" key="2">
    <citation type="submission" date="2022-09" db="EMBL/GenBank/DDBJ databases">
        <title>Biosynthetic gene clusters of Dactylosporangioum fulvum.</title>
        <authorList>
            <person name="Caradec T."/>
        </authorList>
    </citation>
    <scope>NUCLEOTIDE SEQUENCE</scope>
    <source>
        <strain evidence="2">NRRL B-16292</strain>
    </source>
</reference>
<proteinExistence type="predicted"/>
<evidence type="ECO:0000313" key="2">
    <source>
        <dbReference type="EMBL" id="UWP85390.1"/>
    </source>
</evidence>
<evidence type="ECO:0000313" key="3">
    <source>
        <dbReference type="Proteomes" id="UP001059617"/>
    </source>
</evidence>
<dbReference type="PANTHER" id="PTHR10668">
    <property type="entry name" value="PHYTOENE DEHYDROGENASE"/>
    <property type="match status" value="1"/>
</dbReference>
<reference evidence="2" key="1">
    <citation type="submission" date="2021-04" db="EMBL/GenBank/DDBJ databases">
        <authorList>
            <person name="Hartkoorn R.C."/>
            <person name="Beaudoing E."/>
            <person name="Hot D."/>
        </authorList>
    </citation>
    <scope>NUCLEOTIDE SEQUENCE</scope>
    <source>
        <strain evidence="2">NRRL B-16292</strain>
    </source>
</reference>
<dbReference type="PRINTS" id="PR00411">
    <property type="entry name" value="PNDRDTASEI"/>
</dbReference>
<gene>
    <name evidence="2" type="ORF">Dfulv_14600</name>
</gene>